<sequence>MKKLLVLVAAGVLAAGGCAGSTEGGSTTGGSAPAAAEKQKDATAALAAATAELQKDSYKTTVGLGAQGTMTGIADPKSKNAEFVLESTSAGAEGTTTLRVVDGVTYVKIALKESGGLPGFDGKKWRKLDSSGQLGTLGNFDATQMAKSLESAAEVAWVDDDTVKGTIDLTKSAKQLGIGTEALGKMATTKLPFQADIEDGRLVAYKFTMPAVGSEPAYEFDMKYSDFGTPVDLKAPAAKDIMSS</sequence>
<name>A0A1I2B7T8_9ACTN</name>
<feature type="signal peptide" evidence="1">
    <location>
        <begin position="1"/>
        <end position="19"/>
    </location>
</feature>
<protein>
    <recommendedName>
        <fullName evidence="4">Lipoprotein LprG</fullName>
    </recommendedName>
</protein>
<proteinExistence type="predicted"/>
<dbReference type="OrthoDB" id="3427828at2"/>
<dbReference type="Proteomes" id="UP000199645">
    <property type="component" value="Unassembled WGS sequence"/>
</dbReference>
<dbReference type="PROSITE" id="PS51257">
    <property type="entry name" value="PROKAR_LIPOPROTEIN"/>
    <property type="match status" value="1"/>
</dbReference>
<reference evidence="2 3" key="1">
    <citation type="submission" date="2016-10" db="EMBL/GenBank/DDBJ databases">
        <authorList>
            <person name="de Groot N.N."/>
        </authorList>
    </citation>
    <scope>NUCLEOTIDE SEQUENCE [LARGE SCALE GENOMIC DNA]</scope>
    <source>
        <strain evidence="2 3">DSM 43019</strain>
    </source>
</reference>
<organism evidence="2 3">
    <name type="scientific">Actinoplanes philippinensis</name>
    <dbReference type="NCBI Taxonomy" id="35752"/>
    <lineage>
        <taxon>Bacteria</taxon>
        <taxon>Bacillati</taxon>
        <taxon>Actinomycetota</taxon>
        <taxon>Actinomycetes</taxon>
        <taxon>Micromonosporales</taxon>
        <taxon>Micromonosporaceae</taxon>
        <taxon>Actinoplanes</taxon>
    </lineage>
</organism>
<evidence type="ECO:0000313" key="3">
    <source>
        <dbReference type="Proteomes" id="UP000199645"/>
    </source>
</evidence>
<dbReference type="RefSeq" id="WP_143133610.1">
    <property type="nucleotide sequence ID" value="NZ_BOMT01000016.1"/>
</dbReference>
<dbReference type="EMBL" id="FONV01000002">
    <property type="protein sequence ID" value="SFE51383.1"/>
    <property type="molecule type" value="Genomic_DNA"/>
</dbReference>
<keyword evidence="3" id="KW-1185">Reference proteome</keyword>
<dbReference type="Gene3D" id="2.50.20.20">
    <property type="match status" value="1"/>
</dbReference>
<evidence type="ECO:0000313" key="2">
    <source>
        <dbReference type="EMBL" id="SFE51383.1"/>
    </source>
</evidence>
<evidence type="ECO:0000256" key="1">
    <source>
        <dbReference type="SAM" id="SignalP"/>
    </source>
</evidence>
<gene>
    <name evidence="2" type="ORF">SAMN05421541_102122</name>
</gene>
<accession>A0A1I2B7T8</accession>
<feature type="chain" id="PRO_5039727050" description="Lipoprotein LprG" evidence="1">
    <location>
        <begin position="20"/>
        <end position="244"/>
    </location>
</feature>
<keyword evidence="1" id="KW-0732">Signal</keyword>
<evidence type="ECO:0008006" key="4">
    <source>
        <dbReference type="Google" id="ProtNLM"/>
    </source>
</evidence>
<dbReference type="AlphaFoldDB" id="A0A1I2B7T8"/>